<comment type="caution">
    <text evidence="4">The sequence shown here is derived from an EMBL/GenBank/DDBJ whole genome shotgun (WGS) entry which is preliminary data.</text>
</comment>
<evidence type="ECO:0000313" key="4">
    <source>
        <dbReference type="EMBL" id="KAF5888228.1"/>
    </source>
</evidence>
<feature type="non-terminal residue" evidence="4">
    <location>
        <position position="1"/>
    </location>
</feature>
<reference evidence="4" key="1">
    <citation type="submission" date="2020-07" db="EMBL/GenBank/DDBJ databases">
        <title>Clarias magur genome sequencing, assembly and annotation.</title>
        <authorList>
            <person name="Kushwaha B."/>
            <person name="Kumar R."/>
            <person name="Das P."/>
            <person name="Joshi C.G."/>
            <person name="Kumar D."/>
            <person name="Nagpure N.S."/>
            <person name="Pandey M."/>
            <person name="Agarwal S."/>
            <person name="Srivastava S."/>
            <person name="Singh M."/>
            <person name="Sahoo L."/>
            <person name="Jayasankar P."/>
            <person name="Meher P.K."/>
            <person name="Koringa P.G."/>
            <person name="Iquebal M.A."/>
            <person name="Das S.P."/>
            <person name="Bit A."/>
            <person name="Patnaik S."/>
            <person name="Patel N."/>
            <person name="Shah T.M."/>
            <person name="Hinsu A."/>
            <person name="Jena J.K."/>
        </authorList>
    </citation>
    <scope>NUCLEOTIDE SEQUENCE</scope>
    <source>
        <strain evidence="4">CIFAMagur01</strain>
        <tissue evidence="4">Testis</tissue>
    </source>
</reference>
<keyword evidence="1" id="KW-0677">Repeat</keyword>
<keyword evidence="2 3" id="KW-0040">ANK repeat</keyword>
<dbReference type="AlphaFoldDB" id="A0A8J4TC62"/>
<accession>A0A8J4TC62</accession>
<dbReference type="FunFam" id="1.25.40.20:FF:000074">
    <property type="entry name" value="Usher syndrome type-1G protein isoform X1"/>
    <property type="match status" value="1"/>
</dbReference>
<dbReference type="InterPro" id="IPR002110">
    <property type="entry name" value="Ankyrin_rpt"/>
</dbReference>
<dbReference type="SMART" id="SM00248">
    <property type="entry name" value="ANK"/>
    <property type="match status" value="3"/>
</dbReference>
<dbReference type="Gene3D" id="1.25.40.20">
    <property type="entry name" value="Ankyrin repeat-containing domain"/>
    <property type="match status" value="1"/>
</dbReference>
<keyword evidence="5" id="KW-1185">Reference proteome</keyword>
<dbReference type="PROSITE" id="PS50088">
    <property type="entry name" value="ANK_REPEAT"/>
    <property type="match status" value="2"/>
</dbReference>
<evidence type="ECO:0000256" key="2">
    <source>
        <dbReference type="ARBA" id="ARBA00023043"/>
    </source>
</evidence>
<name>A0A8J4TC62_CLAMG</name>
<organism evidence="4 5">
    <name type="scientific">Clarias magur</name>
    <name type="common">Asian catfish</name>
    <name type="synonym">Macropteronotus magur</name>
    <dbReference type="NCBI Taxonomy" id="1594786"/>
    <lineage>
        <taxon>Eukaryota</taxon>
        <taxon>Metazoa</taxon>
        <taxon>Chordata</taxon>
        <taxon>Craniata</taxon>
        <taxon>Vertebrata</taxon>
        <taxon>Euteleostomi</taxon>
        <taxon>Actinopterygii</taxon>
        <taxon>Neopterygii</taxon>
        <taxon>Teleostei</taxon>
        <taxon>Ostariophysi</taxon>
        <taxon>Siluriformes</taxon>
        <taxon>Clariidae</taxon>
        <taxon>Clarias</taxon>
    </lineage>
</organism>
<feature type="repeat" description="ANK" evidence="3">
    <location>
        <begin position="64"/>
        <end position="96"/>
    </location>
</feature>
<dbReference type="PANTHER" id="PTHR24161:SF106">
    <property type="entry name" value="USHER SYNDROME TYPE-1G PROTEIN-LIKE"/>
    <property type="match status" value="1"/>
</dbReference>
<evidence type="ECO:0000313" key="5">
    <source>
        <dbReference type="Proteomes" id="UP000727407"/>
    </source>
</evidence>
<dbReference type="PANTHER" id="PTHR24161">
    <property type="entry name" value="ANK_REP_REGION DOMAIN-CONTAINING PROTEIN-RELATED"/>
    <property type="match status" value="1"/>
</dbReference>
<dbReference type="PROSITE" id="PS50297">
    <property type="entry name" value="ANK_REP_REGION"/>
    <property type="match status" value="2"/>
</dbReference>
<evidence type="ECO:0000256" key="1">
    <source>
        <dbReference type="ARBA" id="ARBA00022737"/>
    </source>
</evidence>
<dbReference type="SUPFAM" id="SSF48403">
    <property type="entry name" value="Ankyrin repeat"/>
    <property type="match status" value="1"/>
</dbReference>
<evidence type="ECO:0000256" key="3">
    <source>
        <dbReference type="PROSITE-ProRule" id="PRU00023"/>
    </source>
</evidence>
<dbReference type="InterPro" id="IPR036770">
    <property type="entry name" value="Ankyrin_rpt-contain_sf"/>
</dbReference>
<protein>
    <submittedName>
        <fullName evidence="4">Usher syndrome type-1G protein</fullName>
    </submittedName>
</protein>
<dbReference type="Proteomes" id="UP000727407">
    <property type="component" value="Unassembled WGS sequence"/>
</dbReference>
<feature type="repeat" description="ANK" evidence="3">
    <location>
        <begin position="31"/>
        <end position="63"/>
    </location>
</feature>
<proteinExistence type="predicted"/>
<gene>
    <name evidence="4" type="ORF">DAT39_021964</name>
</gene>
<dbReference type="OrthoDB" id="76949at2759"/>
<dbReference type="EMBL" id="QNUK01001017">
    <property type="protein sequence ID" value="KAF5888228.1"/>
    <property type="molecule type" value="Genomic_DNA"/>
</dbReference>
<sequence length="378" mass="42566">MNDRYHRAARDGHVTILKEATRKELNAEDEDGMTPVLWAAHHGNLEALRVMLGRGGKPDKCDVWGNSPLHLAAANAHLDCISFLVSFGANVWCLDNDYHTPLDTAATRGHMDAVRYLDSVAAKQSTVNPKLVKKLRERAFRNAEQRVKHCAELQHENQLHMEKKFLKETLLDSGASGSVRLSGYGRKIPQFNTVNSCVTYTQATLNPTDKGRTKITKCVQKKKQADDSFKISQDGRKSVRSLSGLQLGNDVMFLKQETYANPRRRLHVRNMFPQNLKGDDVDDGDDDGVLVSHAVSDPGLYNDPGQDSLFSRPGLGTFVFRRNYSNGGVRKADSYSVDEEWLWRERNIYFRECVHLRSPSLDQDAISSPASLQKRNLK</sequence>
<dbReference type="Pfam" id="PF12796">
    <property type="entry name" value="Ank_2"/>
    <property type="match status" value="1"/>
</dbReference>